<protein>
    <recommendedName>
        <fullName evidence="3">Cof subfamily protein (Haloacid dehalogenase superfamily)/HAD superfamily hydrolase (TIGR01484 family)</fullName>
    </recommendedName>
</protein>
<dbReference type="EMBL" id="SMCQ01000005">
    <property type="protein sequence ID" value="TCW00971.1"/>
    <property type="molecule type" value="Genomic_DNA"/>
</dbReference>
<dbReference type="Pfam" id="PF08282">
    <property type="entry name" value="Hydrolase_3"/>
    <property type="match status" value="1"/>
</dbReference>
<dbReference type="GO" id="GO:0005829">
    <property type="term" value="C:cytosol"/>
    <property type="evidence" value="ECO:0007669"/>
    <property type="project" value="TreeGrafter"/>
</dbReference>
<dbReference type="PANTHER" id="PTHR10000">
    <property type="entry name" value="PHOSPHOSERINE PHOSPHATASE"/>
    <property type="match status" value="1"/>
</dbReference>
<dbReference type="PROSITE" id="PS01229">
    <property type="entry name" value="COF_2"/>
    <property type="match status" value="1"/>
</dbReference>
<dbReference type="SFLD" id="SFLDG01140">
    <property type="entry name" value="C2.B:_Phosphomannomutase_and_P"/>
    <property type="match status" value="1"/>
</dbReference>
<dbReference type="AlphaFoldDB" id="A0A4R3Z6S2"/>
<gene>
    <name evidence="1" type="ORF">EDD60_10564</name>
</gene>
<dbReference type="NCBIfam" id="TIGR00099">
    <property type="entry name" value="Cof-subfamily"/>
    <property type="match status" value="1"/>
</dbReference>
<dbReference type="Gene3D" id="3.30.1240.10">
    <property type="match status" value="1"/>
</dbReference>
<dbReference type="Proteomes" id="UP000295515">
    <property type="component" value="Unassembled WGS sequence"/>
</dbReference>
<dbReference type="GO" id="GO:0016791">
    <property type="term" value="F:phosphatase activity"/>
    <property type="evidence" value="ECO:0007669"/>
    <property type="project" value="TreeGrafter"/>
</dbReference>
<proteinExistence type="predicted"/>
<organism evidence="1 2">
    <name type="scientific">Longibaculum muris</name>
    <dbReference type="NCBI Taxonomy" id="1796628"/>
    <lineage>
        <taxon>Bacteria</taxon>
        <taxon>Bacillati</taxon>
        <taxon>Bacillota</taxon>
        <taxon>Erysipelotrichia</taxon>
        <taxon>Erysipelotrichales</taxon>
        <taxon>Coprobacillaceae</taxon>
        <taxon>Longibaculum</taxon>
    </lineage>
</organism>
<reference evidence="1 2" key="1">
    <citation type="submission" date="2019-03" db="EMBL/GenBank/DDBJ databases">
        <title>Genomic Encyclopedia of Type Strains, Phase IV (KMG-IV): sequencing the most valuable type-strain genomes for metagenomic binning, comparative biology and taxonomic classification.</title>
        <authorList>
            <person name="Goeker M."/>
        </authorList>
    </citation>
    <scope>NUCLEOTIDE SEQUENCE [LARGE SCALE GENOMIC DNA]</scope>
    <source>
        <strain evidence="1 2">DSM 29487</strain>
    </source>
</reference>
<evidence type="ECO:0000313" key="2">
    <source>
        <dbReference type="Proteomes" id="UP000295515"/>
    </source>
</evidence>
<evidence type="ECO:0008006" key="3">
    <source>
        <dbReference type="Google" id="ProtNLM"/>
    </source>
</evidence>
<dbReference type="GO" id="GO:0000287">
    <property type="term" value="F:magnesium ion binding"/>
    <property type="evidence" value="ECO:0007669"/>
    <property type="project" value="TreeGrafter"/>
</dbReference>
<dbReference type="SFLD" id="SFLDS00003">
    <property type="entry name" value="Haloacid_Dehalogenase"/>
    <property type="match status" value="1"/>
</dbReference>
<dbReference type="InterPro" id="IPR036412">
    <property type="entry name" value="HAD-like_sf"/>
</dbReference>
<dbReference type="SUPFAM" id="SSF56784">
    <property type="entry name" value="HAD-like"/>
    <property type="match status" value="1"/>
</dbReference>
<keyword evidence="2" id="KW-1185">Reference proteome</keyword>
<dbReference type="NCBIfam" id="TIGR01484">
    <property type="entry name" value="HAD-SF-IIB"/>
    <property type="match status" value="1"/>
</dbReference>
<comment type="caution">
    <text evidence="1">The sequence shown here is derived from an EMBL/GenBank/DDBJ whole genome shotgun (WGS) entry which is preliminary data.</text>
</comment>
<dbReference type="InterPro" id="IPR000150">
    <property type="entry name" value="Cof"/>
</dbReference>
<dbReference type="PANTHER" id="PTHR10000:SF25">
    <property type="entry name" value="PHOSPHATASE YKRA-RELATED"/>
    <property type="match status" value="1"/>
</dbReference>
<dbReference type="InterPro" id="IPR023214">
    <property type="entry name" value="HAD_sf"/>
</dbReference>
<accession>A0A4R3Z6S2</accession>
<evidence type="ECO:0000313" key="1">
    <source>
        <dbReference type="EMBL" id="TCW00971.1"/>
    </source>
</evidence>
<dbReference type="InterPro" id="IPR006379">
    <property type="entry name" value="HAD-SF_hydro_IIB"/>
</dbReference>
<dbReference type="Gene3D" id="3.40.50.1000">
    <property type="entry name" value="HAD superfamily/HAD-like"/>
    <property type="match status" value="1"/>
</dbReference>
<sequence>MRTLRKDRKILFFDIDGTLAIGHDIPSSTQQALKKLQAEGHLLMICTGRSYEYAYQYFHDVVDGFITSNGRYIVYHDQVLLDEPLTSSQIQYFMQVMRKHHCGFAFIDHQRGYLENEDPIALQDAIDHYLPGFYQTSFQDDDVTGYMFDIYFPSHTQFEDVQLELKDSVVFNEHFPHPSADATIIGVDKGDGIDKVLDYFSLSKDDAFAFGDGANDLCMFQHVTHSIAMGNAIEELKKAAEYVTAAIDNDGIEKALQYYQLID</sequence>
<name>A0A4R3Z6S2_9FIRM</name>